<dbReference type="AlphaFoldDB" id="A0AA35R1I5"/>
<evidence type="ECO:0000313" key="4">
    <source>
        <dbReference type="Proteomes" id="UP001174909"/>
    </source>
</evidence>
<dbReference type="SMART" id="SM00612">
    <property type="entry name" value="Kelch"/>
    <property type="match status" value="6"/>
</dbReference>
<dbReference type="PANTHER" id="PTHR46344:SF27">
    <property type="entry name" value="KELCH REPEAT SUPERFAMILY PROTEIN"/>
    <property type="match status" value="1"/>
</dbReference>
<dbReference type="SUPFAM" id="SSF117281">
    <property type="entry name" value="Kelch motif"/>
    <property type="match status" value="2"/>
</dbReference>
<evidence type="ECO:0000256" key="2">
    <source>
        <dbReference type="ARBA" id="ARBA00022737"/>
    </source>
</evidence>
<keyword evidence="2" id="KW-0677">Repeat</keyword>
<dbReference type="PANTHER" id="PTHR46344">
    <property type="entry name" value="OS02G0202900 PROTEIN"/>
    <property type="match status" value="1"/>
</dbReference>
<sequence>MSVAVQTGFKQQEGHLRRVPEHDGKEMAPQLSVVVRGKRVACLPRAHLLLGAVPIAQKDGLEIRLPDERHVEALQAVVGYLADGTMDGVDAHNATEVLECARLLGLGNVRDACEEALAERVAAENCVRLRQLASQCGLPRLKRVCDSFLTDSFAGVLAERAGLDLPRVQVRLDVSSQTLELGTDLLEKFVPRVLVALDTIRRSTRKRLEEAVVQLVLQPDLRVTEWCREPSDKLRQHAPLSPERNSAEFYAKLRGGCSPARQLILTPTKTPGKTTESCGMRLLATAKLTDASSACLVEEGASLIVVSISVCTLLHNGQLPTSPTTGLPTFSQTNGCFISHMSLARSGFGIVATESEILAVGGFNRSGCLDSTESYSSITNSWKSRERMNVARGRLCTAVVEDRVYAIGGSDGKRELSTVEVQDLKHSRQWQKLKAGMPTPRSCHAAAVLDGVVYVVGGEHYSVPLKTSESFNPSTRSWRTLSPTTTARSDLALATCSGKVYAIGGNAPGLKCLSSVEAYDPARNLWSPVASMQFPRRNAAVVTVGDKIMVIGGYSGTEVLRSVEIYDPATNEWRECPPLCGARSHSSAVLYNKQVYVFGGYSGSLFLNTAECFDLRTEQWTPFA</sequence>
<dbReference type="Pfam" id="PF24681">
    <property type="entry name" value="Kelch_KLHDC2_KLHL20_DRC7"/>
    <property type="match status" value="1"/>
</dbReference>
<evidence type="ECO:0000313" key="3">
    <source>
        <dbReference type="EMBL" id="CAI8000565.1"/>
    </source>
</evidence>
<dbReference type="InterPro" id="IPR006652">
    <property type="entry name" value="Kelch_1"/>
</dbReference>
<protein>
    <submittedName>
        <fullName evidence="3">Influenza virus NS1A-binding protein homolog B</fullName>
    </submittedName>
</protein>
<dbReference type="EMBL" id="CASHTH010000409">
    <property type="protein sequence ID" value="CAI8000565.1"/>
    <property type="molecule type" value="Genomic_DNA"/>
</dbReference>
<dbReference type="InterPro" id="IPR017096">
    <property type="entry name" value="BTB-kelch_protein"/>
</dbReference>
<gene>
    <name evidence="3" type="ORF">GBAR_LOCUS2981</name>
</gene>
<dbReference type="Gene3D" id="3.30.710.10">
    <property type="entry name" value="Potassium Channel Kv1.1, Chain A"/>
    <property type="match status" value="1"/>
</dbReference>
<organism evidence="3 4">
    <name type="scientific">Geodia barretti</name>
    <name type="common">Barrett's horny sponge</name>
    <dbReference type="NCBI Taxonomy" id="519541"/>
    <lineage>
        <taxon>Eukaryota</taxon>
        <taxon>Metazoa</taxon>
        <taxon>Porifera</taxon>
        <taxon>Demospongiae</taxon>
        <taxon>Heteroscleromorpha</taxon>
        <taxon>Tetractinellida</taxon>
        <taxon>Astrophorina</taxon>
        <taxon>Geodiidae</taxon>
        <taxon>Geodia</taxon>
    </lineage>
</organism>
<evidence type="ECO:0000256" key="1">
    <source>
        <dbReference type="ARBA" id="ARBA00022441"/>
    </source>
</evidence>
<keyword evidence="1" id="KW-0880">Kelch repeat</keyword>
<reference evidence="3" key="1">
    <citation type="submission" date="2023-03" db="EMBL/GenBank/DDBJ databases">
        <authorList>
            <person name="Steffen K."/>
            <person name="Cardenas P."/>
        </authorList>
    </citation>
    <scope>NUCLEOTIDE SEQUENCE</scope>
</reference>
<dbReference type="Proteomes" id="UP001174909">
    <property type="component" value="Unassembled WGS sequence"/>
</dbReference>
<proteinExistence type="predicted"/>
<dbReference type="PIRSF" id="PIRSF037037">
    <property type="entry name" value="Kelch-like_protein_gigaxonin"/>
    <property type="match status" value="1"/>
</dbReference>
<keyword evidence="4" id="KW-1185">Reference proteome</keyword>
<dbReference type="Gene3D" id="2.120.10.80">
    <property type="entry name" value="Kelch-type beta propeller"/>
    <property type="match status" value="2"/>
</dbReference>
<dbReference type="InterPro" id="IPR015915">
    <property type="entry name" value="Kelch-typ_b-propeller"/>
</dbReference>
<comment type="caution">
    <text evidence="3">The sequence shown here is derived from an EMBL/GenBank/DDBJ whole genome shotgun (WGS) entry which is preliminary data.</text>
</comment>
<name>A0AA35R1I5_GEOBA</name>
<accession>A0AA35R1I5</accession>
<dbReference type="Pfam" id="PF01344">
    <property type="entry name" value="Kelch_1"/>
    <property type="match status" value="3"/>
</dbReference>
<dbReference type="InterPro" id="IPR011333">
    <property type="entry name" value="SKP1/BTB/POZ_sf"/>
</dbReference>